<reference evidence="3" key="1">
    <citation type="submission" date="2016-10" db="EMBL/GenBank/DDBJ databases">
        <authorList>
            <person name="Varghese N."/>
            <person name="Submissions S."/>
        </authorList>
    </citation>
    <scope>NUCLEOTIDE SEQUENCE [LARGE SCALE GENOMIC DNA]</scope>
    <source>
        <strain evidence="3">IBRC-M10078</strain>
    </source>
</reference>
<gene>
    <name evidence="2" type="ORF">SAMN05216565_101680</name>
</gene>
<dbReference type="STRING" id="930152.SAMN05216565_101680"/>
<dbReference type="EMBL" id="FNJU01000001">
    <property type="protein sequence ID" value="SDP14464.1"/>
    <property type="molecule type" value="Genomic_DNA"/>
</dbReference>
<keyword evidence="3" id="KW-1185">Reference proteome</keyword>
<sequence length="136" mass="15837">MMKVRCLRMQRALNIILFLVFMTGTIITVFILYNKMDTSITTTFIIGYVIFLALYGVWLIIKLAIRLKTISMIQLRKKLLTFLISFLSLSSILFVFNYFFTQTGFEIWDLSIPLGVSFGITFSDLIYKTKQEEISD</sequence>
<feature type="transmembrane region" description="Helical" evidence="1">
    <location>
        <begin position="45"/>
        <end position="67"/>
    </location>
</feature>
<name>A0A1H0QAU6_9BACI</name>
<keyword evidence="1" id="KW-1133">Transmembrane helix</keyword>
<proteinExistence type="predicted"/>
<organism evidence="2 3">
    <name type="scientific">Litchfieldia salsa</name>
    <dbReference type="NCBI Taxonomy" id="930152"/>
    <lineage>
        <taxon>Bacteria</taxon>
        <taxon>Bacillati</taxon>
        <taxon>Bacillota</taxon>
        <taxon>Bacilli</taxon>
        <taxon>Bacillales</taxon>
        <taxon>Bacillaceae</taxon>
        <taxon>Litchfieldia</taxon>
    </lineage>
</organism>
<feature type="transmembrane region" description="Helical" evidence="1">
    <location>
        <begin position="79"/>
        <end position="101"/>
    </location>
</feature>
<feature type="transmembrane region" description="Helical" evidence="1">
    <location>
        <begin position="12"/>
        <end position="33"/>
    </location>
</feature>
<evidence type="ECO:0000256" key="1">
    <source>
        <dbReference type="SAM" id="Phobius"/>
    </source>
</evidence>
<evidence type="ECO:0000313" key="2">
    <source>
        <dbReference type="EMBL" id="SDP14464.1"/>
    </source>
</evidence>
<protein>
    <submittedName>
        <fullName evidence="2">Uncharacterized protein</fullName>
    </submittedName>
</protein>
<keyword evidence="1" id="KW-0472">Membrane</keyword>
<feature type="transmembrane region" description="Helical" evidence="1">
    <location>
        <begin position="107"/>
        <end position="127"/>
    </location>
</feature>
<keyword evidence="1" id="KW-0812">Transmembrane</keyword>
<evidence type="ECO:0000313" key="3">
    <source>
        <dbReference type="Proteomes" id="UP000199159"/>
    </source>
</evidence>
<dbReference type="AlphaFoldDB" id="A0A1H0QAU6"/>
<accession>A0A1H0QAU6</accession>
<dbReference type="Proteomes" id="UP000199159">
    <property type="component" value="Unassembled WGS sequence"/>
</dbReference>